<reference evidence="2 3" key="1">
    <citation type="submission" date="2018-04" db="EMBL/GenBank/DDBJ databases">
        <title>Thalassorhabdus spongiae gen. nov., sp. nov., isolated from a marine sponge in South-West Iceland.</title>
        <authorList>
            <person name="Knobloch S."/>
            <person name="Daussin A."/>
            <person name="Johannsson R."/>
            <person name="Marteinsson V.T."/>
        </authorList>
    </citation>
    <scope>NUCLEOTIDE SEQUENCE [LARGE SCALE GENOMIC DNA]</scope>
    <source>
        <strain evidence="2 3">Hp12</strain>
    </source>
</reference>
<dbReference type="SUPFAM" id="SSF52317">
    <property type="entry name" value="Class I glutamine amidotransferase-like"/>
    <property type="match status" value="1"/>
</dbReference>
<dbReference type="RefSeq" id="WP_116687006.1">
    <property type="nucleotide sequence ID" value="NZ_CAWNYD010000003.1"/>
</dbReference>
<evidence type="ECO:0000313" key="3">
    <source>
        <dbReference type="Proteomes" id="UP000244906"/>
    </source>
</evidence>
<evidence type="ECO:0000256" key="1">
    <source>
        <dbReference type="PIRNR" id="PIRNR006320"/>
    </source>
</evidence>
<keyword evidence="3" id="KW-1185">Reference proteome</keyword>
<dbReference type="GO" id="GO:0016829">
    <property type="term" value="F:lyase activity"/>
    <property type="evidence" value="ECO:0007669"/>
    <property type="project" value="UniProtKB-UniRule"/>
</dbReference>
<dbReference type="OrthoDB" id="5605062at2"/>
<keyword evidence="1" id="KW-0456">Lyase</keyword>
<organism evidence="2 3">
    <name type="scientific">Pelagibaculum spongiae</name>
    <dbReference type="NCBI Taxonomy" id="2080658"/>
    <lineage>
        <taxon>Bacteria</taxon>
        <taxon>Pseudomonadati</taxon>
        <taxon>Pseudomonadota</taxon>
        <taxon>Gammaproteobacteria</taxon>
        <taxon>Oceanospirillales</taxon>
        <taxon>Pelagibaculum</taxon>
    </lineage>
</organism>
<gene>
    <name evidence="2" type="ORF">DC094_10245</name>
</gene>
<dbReference type="EMBL" id="QDDL01000003">
    <property type="protein sequence ID" value="PVZ69673.1"/>
    <property type="molecule type" value="Genomic_DNA"/>
</dbReference>
<comment type="function">
    <text evidence="1">Displays glyoxalase activity, catalyzing the conversion of glyoxal to glycolate.</text>
</comment>
<comment type="catalytic activity">
    <reaction evidence="1">
        <text>glyoxal + H2O = glycolate + H(+)</text>
        <dbReference type="Rhea" id="RHEA:51672"/>
        <dbReference type="ChEBI" id="CHEBI:15377"/>
        <dbReference type="ChEBI" id="CHEBI:15378"/>
        <dbReference type="ChEBI" id="CHEBI:29805"/>
        <dbReference type="ChEBI" id="CHEBI:34779"/>
    </reaction>
</comment>
<protein>
    <recommendedName>
        <fullName evidence="1">Glyoxalase</fullName>
    </recommendedName>
</protein>
<evidence type="ECO:0000313" key="2">
    <source>
        <dbReference type="EMBL" id="PVZ69673.1"/>
    </source>
</evidence>
<dbReference type="InterPro" id="IPR026041">
    <property type="entry name" value="ElbB"/>
</dbReference>
<dbReference type="PIRSF" id="PIRSF006320">
    <property type="entry name" value="Elb2"/>
    <property type="match status" value="1"/>
</dbReference>
<comment type="caution">
    <text evidence="2">The sequence shown here is derived from an EMBL/GenBank/DDBJ whole genome shotgun (WGS) entry which is preliminary data.</text>
</comment>
<dbReference type="AlphaFoldDB" id="A0A2V1H0S8"/>
<dbReference type="NCBIfam" id="NF008747">
    <property type="entry name" value="PRK11780.1"/>
    <property type="match status" value="1"/>
</dbReference>
<comment type="similarity">
    <text evidence="1">Belongs to the peptidase C56 family.</text>
</comment>
<dbReference type="Proteomes" id="UP000244906">
    <property type="component" value="Unassembled WGS sequence"/>
</dbReference>
<dbReference type="PANTHER" id="PTHR10224:SF12">
    <property type="entry name" value="GLYOXALASE ELBB"/>
    <property type="match status" value="1"/>
</dbReference>
<proteinExistence type="inferred from homology"/>
<dbReference type="CDD" id="cd03133">
    <property type="entry name" value="GATase1_ES1"/>
    <property type="match status" value="1"/>
</dbReference>
<dbReference type="Gene3D" id="3.40.50.880">
    <property type="match status" value="1"/>
</dbReference>
<sequence length="217" mass="23045">MKVAVILSGCGAFDGSEIYETTLTLLAIDQADESYQCMAPNIEQFDIINHLTGDIGAAESRNVLTESARLARGEIIDLEQAEPDDYQAVIIPGGFGAAINLSDFASKGAELSIDPHVRNFIQAMHRQQKPIGLIGIAPALSAELFGPGVGCSIGNDPQTAEAIETSGAKHHTCEVDDIFIDLQNKLVTTPAYMLASRISEAATGINKLVQAVIKLAH</sequence>
<dbReference type="PANTHER" id="PTHR10224">
    <property type="entry name" value="ES1 PROTEIN HOMOLOG, MITOCHONDRIAL"/>
    <property type="match status" value="1"/>
</dbReference>
<dbReference type="InterPro" id="IPR029062">
    <property type="entry name" value="Class_I_gatase-like"/>
</dbReference>
<accession>A0A2V1H0S8</accession>
<name>A0A2V1H0S8_9GAMM</name>